<dbReference type="GO" id="GO:0006596">
    <property type="term" value="P:polyamine biosynthetic process"/>
    <property type="evidence" value="ECO:0007669"/>
    <property type="project" value="UniProtKB-KW"/>
</dbReference>
<evidence type="ECO:0000256" key="1">
    <source>
        <dbReference type="ARBA" id="ARBA00023115"/>
    </source>
</evidence>
<organism evidence="3">
    <name type="scientific">Taylorella asinigenitalis 14/45</name>
    <dbReference type="NCBI Taxonomy" id="1091495"/>
    <lineage>
        <taxon>Bacteria</taxon>
        <taxon>Pseudomonadati</taxon>
        <taxon>Pseudomonadota</taxon>
        <taxon>Betaproteobacteria</taxon>
        <taxon>Burkholderiales</taxon>
        <taxon>Alcaligenaceae</taxon>
        <taxon>Taylorella</taxon>
    </lineage>
</organism>
<keyword evidence="2" id="KW-0812">Transmembrane</keyword>
<dbReference type="HOGENOM" id="CLU_060070_0_1_4"/>
<dbReference type="Gene3D" id="3.40.50.150">
    <property type="entry name" value="Vaccinia Virus protein VP39"/>
    <property type="match status" value="1"/>
</dbReference>
<protein>
    <recommendedName>
        <fullName evidence="4">Spermidine synthase</fullName>
    </recommendedName>
</protein>
<dbReference type="SUPFAM" id="SSF53335">
    <property type="entry name" value="S-adenosyl-L-methionine-dependent methyltransferases"/>
    <property type="match status" value="1"/>
</dbReference>
<evidence type="ECO:0000313" key="3">
    <source>
        <dbReference type="EMBL" id="CCG18874.1"/>
    </source>
</evidence>
<gene>
    <name evidence="3" type="ORF">KUM_0068</name>
</gene>
<dbReference type="BioCyc" id="TASI1091495:G13GE-68-MONOMER"/>
<reference evidence="3" key="1">
    <citation type="journal article" date="2012" name="Vet. Microbiol.">
        <title>Comparative genomic analyses of the Taylorellae.</title>
        <authorList>
            <person name="Hauser H."/>
            <person name="Richter D.C."/>
            <person name="van Tonder A."/>
            <person name="Clark L."/>
            <person name="Preston A."/>
        </authorList>
    </citation>
    <scope>NUCLEOTIDE SEQUENCE</scope>
    <source>
        <strain evidence="3">14/45</strain>
    </source>
</reference>
<keyword evidence="2" id="KW-1133">Transmembrane helix</keyword>
<dbReference type="AlphaFoldDB" id="I7JQQ7"/>
<dbReference type="PANTHER" id="PTHR43317:SF1">
    <property type="entry name" value="THERMOSPERMINE SYNTHASE ACAULIS5"/>
    <property type="match status" value="1"/>
</dbReference>
<dbReference type="EMBL" id="HE681424">
    <property type="protein sequence ID" value="CCG18874.1"/>
    <property type="molecule type" value="Genomic_DNA"/>
</dbReference>
<feature type="transmembrane region" description="Helical" evidence="2">
    <location>
        <begin position="66"/>
        <end position="91"/>
    </location>
</feature>
<sequence length="270" mass="31695">MYFIRMEMKLSKKKEKILEPHPVYDEPSISIENGMKFLHFGSRYIQGAMQLSHPNHLYFKYTRQMMAWMIFLPTSYVNTVNLLGLGAGTLLKSCFRYCHRKTNFNCIEWNPQVTQCAISEFKLPNSDRITVIHADAREWIKADHHKCEVLLVDLYNYEGEGPVAGDKRFYRHCYKNLNDIGIMAVNLFGYHKTYKKNVKRIKDIFDFVIQFKETEDGNRIVLGFKGPKLSITFDELMQRAKVIQNYTELEAVEMVKEIRKSNKSFFIDGA</sequence>
<dbReference type="PANTHER" id="PTHR43317">
    <property type="entry name" value="THERMOSPERMINE SYNTHASE ACAULIS5"/>
    <property type="match status" value="1"/>
</dbReference>
<evidence type="ECO:0000256" key="2">
    <source>
        <dbReference type="SAM" id="Phobius"/>
    </source>
</evidence>
<dbReference type="KEGG" id="tat:KUM_0068"/>
<evidence type="ECO:0008006" key="4">
    <source>
        <dbReference type="Google" id="ProtNLM"/>
    </source>
</evidence>
<name>I7JQQ7_9BURK</name>
<proteinExistence type="predicted"/>
<keyword evidence="2" id="KW-0472">Membrane</keyword>
<dbReference type="CDD" id="cd02440">
    <property type="entry name" value="AdoMet_MTases"/>
    <property type="match status" value="1"/>
</dbReference>
<keyword evidence="1" id="KW-0620">Polyamine biosynthesis</keyword>
<dbReference type="InterPro" id="IPR029063">
    <property type="entry name" value="SAM-dependent_MTases_sf"/>
</dbReference>
<accession>I7JQQ7</accession>